<feature type="region of interest" description="Disordered" evidence="3">
    <location>
        <begin position="199"/>
        <end position="219"/>
    </location>
</feature>
<dbReference type="EMBL" id="JADKMA010000010">
    <property type="protein sequence ID" value="MBO8190823.1"/>
    <property type="molecule type" value="Genomic_DNA"/>
</dbReference>
<evidence type="ECO:0000256" key="2">
    <source>
        <dbReference type="PROSITE-ProRule" id="PRU00335"/>
    </source>
</evidence>
<dbReference type="PRINTS" id="PR00455">
    <property type="entry name" value="HTHTETR"/>
</dbReference>
<evidence type="ECO:0000256" key="3">
    <source>
        <dbReference type="SAM" id="MobiDB-lite"/>
    </source>
</evidence>
<dbReference type="InterPro" id="IPR036271">
    <property type="entry name" value="Tet_transcr_reg_TetR-rel_C_sf"/>
</dbReference>
<name>A0ABS3X622_9ACTN</name>
<gene>
    <name evidence="5" type="ORF">ITI46_03795</name>
</gene>
<evidence type="ECO:0000256" key="1">
    <source>
        <dbReference type="ARBA" id="ARBA00023125"/>
    </source>
</evidence>
<dbReference type="SUPFAM" id="SSF46689">
    <property type="entry name" value="Homeodomain-like"/>
    <property type="match status" value="1"/>
</dbReference>
<evidence type="ECO:0000313" key="6">
    <source>
        <dbReference type="Proteomes" id="UP001519064"/>
    </source>
</evidence>
<accession>A0ABS3X622</accession>
<dbReference type="PROSITE" id="PS50977">
    <property type="entry name" value="HTH_TETR_2"/>
    <property type="match status" value="1"/>
</dbReference>
<feature type="DNA-binding region" description="H-T-H motif" evidence="2">
    <location>
        <begin position="39"/>
        <end position="58"/>
    </location>
</feature>
<dbReference type="SUPFAM" id="SSF48498">
    <property type="entry name" value="Tetracyclin repressor-like, C-terminal domain"/>
    <property type="match status" value="1"/>
</dbReference>
<dbReference type="PANTHER" id="PTHR30055">
    <property type="entry name" value="HTH-TYPE TRANSCRIPTIONAL REGULATOR RUTR"/>
    <property type="match status" value="1"/>
</dbReference>
<protein>
    <submittedName>
        <fullName evidence="5">TetR/AcrR family transcriptional regulator</fullName>
    </submittedName>
</protein>
<sequence length="219" mass="23686">MARETVATETAPEELTPGARKILDAASALFYERGITAVGVDLIAKEAGTTKKTLYDRFGGKDALITAYLRERDLRWRSWLTSWVDGHAADARPGEQLLATFDALAEWTRQHNPRGCGFVNAAAELPDPAHPGRRVIDGQKRWLRGYLFELSTAAGADDPGRLADELALLHEGAVVLRGLAVVADPVGSARALAEQAVERALSRPRAAGPPIADTRPDDR</sequence>
<dbReference type="Pfam" id="PF00440">
    <property type="entry name" value="TetR_N"/>
    <property type="match status" value="1"/>
</dbReference>
<keyword evidence="6" id="KW-1185">Reference proteome</keyword>
<comment type="caution">
    <text evidence="5">The sequence shown here is derived from an EMBL/GenBank/DDBJ whole genome shotgun (WGS) entry which is preliminary data.</text>
</comment>
<dbReference type="InterPro" id="IPR001647">
    <property type="entry name" value="HTH_TetR"/>
</dbReference>
<reference evidence="5 6" key="1">
    <citation type="submission" date="2020-11" db="EMBL/GenBank/DDBJ databases">
        <title>Streptomyces spirodelae sp. nov., isolated from duckweed.</title>
        <authorList>
            <person name="Saimee Y."/>
            <person name="Duangmal K."/>
        </authorList>
    </citation>
    <scope>NUCLEOTIDE SEQUENCE [LARGE SCALE GENOMIC DNA]</scope>
    <source>
        <strain evidence="5 6">S16-07</strain>
    </source>
</reference>
<dbReference type="Gene3D" id="1.10.357.10">
    <property type="entry name" value="Tetracycline Repressor, domain 2"/>
    <property type="match status" value="1"/>
</dbReference>
<dbReference type="Proteomes" id="UP001519064">
    <property type="component" value="Unassembled WGS sequence"/>
</dbReference>
<evidence type="ECO:0000313" key="5">
    <source>
        <dbReference type="EMBL" id="MBO8190823.1"/>
    </source>
</evidence>
<proteinExistence type="predicted"/>
<feature type="domain" description="HTH tetR-type" evidence="4">
    <location>
        <begin position="16"/>
        <end position="76"/>
    </location>
</feature>
<dbReference type="InterPro" id="IPR009057">
    <property type="entry name" value="Homeodomain-like_sf"/>
</dbReference>
<dbReference type="InterPro" id="IPR050109">
    <property type="entry name" value="HTH-type_TetR-like_transc_reg"/>
</dbReference>
<evidence type="ECO:0000259" key="4">
    <source>
        <dbReference type="PROSITE" id="PS50977"/>
    </source>
</evidence>
<organism evidence="5 6">
    <name type="scientific">Streptomyces oryzae</name>
    <dbReference type="NCBI Taxonomy" id="1434886"/>
    <lineage>
        <taxon>Bacteria</taxon>
        <taxon>Bacillati</taxon>
        <taxon>Actinomycetota</taxon>
        <taxon>Actinomycetes</taxon>
        <taxon>Kitasatosporales</taxon>
        <taxon>Streptomycetaceae</taxon>
        <taxon>Streptomyces</taxon>
    </lineage>
</organism>
<dbReference type="PANTHER" id="PTHR30055:SF200">
    <property type="entry name" value="HTH-TYPE TRANSCRIPTIONAL REPRESSOR BDCR"/>
    <property type="match status" value="1"/>
</dbReference>
<keyword evidence="1 2" id="KW-0238">DNA-binding</keyword>
<dbReference type="RefSeq" id="WP_209237920.1">
    <property type="nucleotide sequence ID" value="NZ_JADKMA010000010.1"/>
</dbReference>